<proteinExistence type="predicted"/>
<dbReference type="PROSITE" id="PS51736">
    <property type="entry name" value="RECOMBINASES_3"/>
    <property type="match status" value="1"/>
</dbReference>
<dbReference type="InterPro" id="IPR036162">
    <property type="entry name" value="Resolvase-like_N_sf"/>
</dbReference>
<keyword evidence="6" id="KW-1185">Reference proteome</keyword>
<dbReference type="Pfam" id="PF07508">
    <property type="entry name" value="Recombinase"/>
    <property type="match status" value="1"/>
</dbReference>
<dbReference type="InterPro" id="IPR006119">
    <property type="entry name" value="Resolv_N"/>
</dbReference>
<dbReference type="InterPro" id="IPR025827">
    <property type="entry name" value="Zn_ribbon_recom_dom"/>
</dbReference>
<feature type="domain" description="Recombinase" evidence="4">
    <location>
        <begin position="172"/>
        <end position="279"/>
    </location>
</feature>
<dbReference type="Proteomes" id="UP001595665">
    <property type="component" value="Unassembled WGS sequence"/>
</dbReference>
<evidence type="ECO:0000313" key="5">
    <source>
        <dbReference type="EMBL" id="MFC3459720.1"/>
    </source>
</evidence>
<dbReference type="InterPro" id="IPR011109">
    <property type="entry name" value="DNA_bind_recombinase_dom"/>
</dbReference>
<accession>A0ABV7PM83</accession>
<organism evidence="5 6">
    <name type="scientific">Massilia haematophila</name>
    <dbReference type="NCBI Taxonomy" id="457923"/>
    <lineage>
        <taxon>Bacteria</taxon>
        <taxon>Pseudomonadati</taxon>
        <taxon>Pseudomonadota</taxon>
        <taxon>Betaproteobacteria</taxon>
        <taxon>Burkholderiales</taxon>
        <taxon>Oxalobacteraceae</taxon>
        <taxon>Telluria group</taxon>
        <taxon>Massilia</taxon>
    </lineage>
</organism>
<dbReference type="Pfam" id="PF00239">
    <property type="entry name" value="Resolvase"/>
    <property type="match status" value="1"/>
</dbReference>
<dbReference type="RefSeq" id="WP_379736338.1">
    <property type="nucleotide sequence ID" value="NZ_JBHRVV010000001.1"/>
</dbReference>
<comment type="caution">
    <text evidence="5">The sequence shown here is derived from an EMBL/GenBank/DDBJ whole genome shotgun (WGS) entry which is preliminary data.</text>
</comment>
<dbReference type="Gene3D" id="3.40.50.1390">
    <property type="entry name" value="Resolvase, N-terminal catalytic domain"/>
    <property type="match status" value="1"/>
</dbReference>
<dbReference type="InterPro" id="IPR038109">
    <property type="entry name" value="DNA_bind_recomb_sf"/>
</dbReference>
<evidence type="ECO:0000313" key="6">
    <source>
        <dbReference type="Proteomes" id="UP001595665"/>
    </source>
</evidence>
<evidence type="ECO:0000256" key="2">
    <source>
        <dbReference type="ARBA" id="ARBA00023172"/>
    </source>
</evidence>
<name>A0ABV7PM83_9BURK</name>
<evidence type="ECO:0000259" key="4">
    <source>
        <dbReference type="PROSITE" id="PS51737"/>
    </source>
</evidence>
<sequence length="553" mass="61859">MKAYSYSRYSSEMQRQGTSIDRQQTLARKWCKEHTVELSTITYADEAVSGLHGDNVRTGALGEFIDDVKSGKIESDSYLIIEHLDRLTRMKPMQAVALLSSITELGITVVTLRPEMKFTKEWDTMQLLQAVLHLDNAHKESARKSDLGKIEWAKRFARAREPGKHHIGKRVSNWLTLGDDGQYHENEHADTVREIFDLCLEGHGSTVIAQTLNANKRDTFNRGERWGTTAVINILKNRAAIGELAPKDGGEPIPNYFPAVVDVQKFESAQAIIRKRKTGSVTKQSAEFNVWQKLVFCGACGSAMHIIKRNHRYLMCANRRYGTCEGAKNVRLDESEDVFKAMLAELNALSLVMPDPDKLHRELTVAEGKLLEERRKLAIWADKLALHPESDTFERFVLQGEGRIALLKAEIARLTEELTGGDKLNWTELKARIDLTDKNTRKRANAFLHRLGVQVRIAGGYLVIQRDEARALFVVSKGEIGYVAMEGEGEIPDLEAANATASTVEKLLAKPGIIITRIGTLTTPNGRGTRRKAEVQQTTEPREVDSCGVAVVC</sequence>
<dbReference type="PANTHER" id="PTHR30461:SF2">
    <property type="entry name" value="SERINE RECOMBINASE PINE-RELATED"/>
    <property type="match status" value="1"/>
</dbReference>
<gene>
    <name evidence="5" type="ORF">ACFOPH_15905</name>
</gene>
<dbReference type="SUPFAM" id="SSF53041">
    <property type="entry name" value="Resolvase-like"/>
    <property type="match status" value="1"/>
</dbReference>
<dbReference type="PROSITE" id="PS51737">
    <property type="entry name" value="RECOMBINASE_DNA_BIND"/>
    <property type="match status" value="1"/>
</dbReference>
<dbReference type="EMBL" id="JBHRVV010000001">
    <property type="protein sequence ID" value="MFC3459720.1"/>
    <property type="molecule type" value="Genomic_DNA"/>
</dbReference>
<dbReference type="InterPro" id="IPR050639">
    <property type="entry name" value="SSR_resolvase"/>
</dbReference>
<dbReference type="PANTHER" id="PTHR30461">
    <property type="entry name" value="DNA-INVERTASE FROM LAMBDOID PROPHAGE"/>
    <property type="match status" value="1"/>
</dbReference>
<evidence type="ECO:0000259" key="3">
    <source>
        <dbReference type="PROSITE" id="PS51736"/>
    </source>
</evidence>
<dbReference type="SMART" id="SM00857">
    <property type="entry name" value="Resolvase"/>
    <property type="match status" value="1"/>
</dbReference>
<dbReference type="CDD" id="cd00338">
    <property type="entry name" value="Ser_Recombinase"/>
    <property type="match status" value="1"/>
</dbReference>
<feature type="domain" description="Resolvase/invertase-type recombinase catalytic" evidence="3">
    <location>
        <begin position="2"/>
        <end position="161"/>
    </location>
</feature>
<dbReference type="Pfam" id="PF13408">
    <property type="entry name" value="Zn_ribbon_recom"/>
    <property type="match status" value="1"/>
</dbReference>
<reference evidence="6" key="1">
    <citation type="journal article" date="2019" name="Int. J. Syst. Evol. Microbiol.">
        <title>The Global Catalogue of Microorganisms (GCM) 10K type strain sequencing project: providing services to taxonomists for standard genome sequencing and annotation.</title>
        <authorList>
            <consortium name="The Broad Institute Genomics Platform"/>
            <consortium name="The Broad Institute Genome Sequencing Center for Infectious Disease"/>
            <person name="Wu L."/>
            <person name="Ma J."/>
        </authorList>
    </citation>
    <scope>NUCLEOTIDE SEQUENCE [LARGE SCALE GENOMIC DNA]</scope>
    <source>
        <strain evidence="6">CCM 7480</strain>
    </source>
</reference>
<keyword evidence="1" id="KW-0238">DNA-binding</keyword>
<dbReference type="Gene3D" id="3.90.1750.20">
    <property type="entry name" value="Putative Large Serine Recombinase, Chain B, Domain 2"/>
    <property type="match status" value="1"/>
</dbReference>
<keyword evidence="2" id="KW-0233">DNA recombination</keyword>
<protein>
    <submittedName>
        <fullName evidence="5">Recombinase family protein</fullName>
    </submittedName>
</protein>
<evidence type="ECO:0000256" key="1">
    <source>
        <dbReference type="ARBA" id="ARBA00023125"/>
    </source>
</evidence>